<feature type="chain" id="PRO_5037329971" evidence="1">
    <location>
        <begin position="38"/>
        <end position="70"/>
    </location>
</feature>
<name>A0A964FGL6_9CYAN</name>
<reference evidence="2" key="1">
    <citation type="journal article" date="2021" name="Antonie Van Leeuwenhoek">
        <title>Draft genome and description of Waterburya agarophytonicola gen. nov. sp. nov. (Pleurocapsales, Cyanobacteria): a seaweed symbiont.</title>
        <authorList>
            <person name="Bonthond G."/>
            <person name="Shalygin S."/>
            <person name="Bayer T."/>
            <person name="Weinberger F."/>
        </authorList>
    </citation>
    <scope>NUCLEOTIDE SEQUENCE</scope>
    <source>
        <strain evidence="2">KI4</strain>
    </source>
</reference>
<keyword evidence="1" id="KW-0732">Signal</keyword>
<proteinExistence type="predicted"/>
<evidence type="ECO:0000313" key="2">
    <source>
        <dbReference type="EMBL" id="MCC0179065.1"/>
    </source>
</evidence>
<dbReference type="Proteomes" id="UP000729733">
    <property type="component" value="Unassembled WGS sequence"/>
</dbReference>
<keyword evidence="3" id="KW-1185">Reference proteome</keyword>
<accession>A0A964FGL6</accession>
<dbReference type="EMBL" id="JADWDC010000065">
    <property type="protein sequence ID" value="MCC0179065.1"/>
    <property type="molecule type" value="Genomic_DNA"/>
</dbReference>
<organism evidence="2 3">
    <name type="scientific">Waterburya agarophytonicola KI4</name>
    <dbReference type="NCBI Taxonomy" id="2874699"/>
    <lineage>
        <taxon>Bacteria</taxon>
        <taxon>Bacillati</taxon>
        <taxon>Cyanobacteriota</taxon>
        <taxon>Cyanophyceae</taxon>
        <taxon>Pleurocapsales</taxon>
        <taxon>Hyellaceae</taxon>
        <taxon>Waterburya</taxon>
        <taxon>Waterburya agarophytonicola</taxon>
    </lineage>
</organism>
<evidence type="ECO:0000256" key="1">
    <source>
        <dbReference type="SAM" id="SignalP"/>
    </source>
</evidence>
<feature type="signal peptide" evidence="1">
    <location>
        <begin position="1"/>
        <end position="37"/>
    </location>
</feature>
<gene>
    <name evidence="2" type="ORF">I4641_19030</name>
</gene>
<dbReference type="RefSeq" id="WP_229642164.1">
    <property type="nucleotide sequence ID" value="NZ_JADWDC010000065.1"/>
</dbReference>
<dbReference type="AlphaFoldDB" id="A0A964FGL6"/>
<sequence>MNYLYLKYLKNLALVLAKPLVASTTIFSLTSIQTAQAFTIDFKNPAVINGDGSRTINSSLVVLLNRTQRQ</sequence>
<evidence type="ECO:0000313" key="3">
    <source>
        <dbReference type="Proteomes" id="UP000729733"/>
    </source>
</evidence>
<comment type="caution">
    <text evidence="2">The sequence shown here is derived from an EMBL/GenBank/DDBJ whole genome shotgun (WGS) entry which is preliminary data.</text>
</comment>
<protein>
    <submittedName>
        <fullName evidence="2">Uncharacterized protein</fullName>
    </submittedName>
</protein>